<accession>A0ABT8VLM6</accession>
<dbReference type="EMBL" id="JAUMKJ010000083">
    <property type="protein sequence ID" value="MDO3681875.1"/>
    <property type="molecule type" value="Genomic_DNA"/>
</dbReference>
<dbReference type="InterPro" id="IPR000683">
    <property type="entry name" value="Gfo/Idh/MocA-like_OxRdtase_N"/>
</dbReference>
<evidence type="ECO:0000259" key="1">
    <source>
        <dbReference type="Pfam" id="PF01408"/>
    </source>
</evidence>
<dbReference type="PANTHER" id="PTHR43249">
    <property type="entry name" value="UDP-N-ACETYL-2-AMINO-2-DEOXY-D-GLUCURONATE OXIDASE"/>
    <property type="match status" value="1"/>
</dbReference>
<evidence type="ECO:0000313" key="4">
    <source>
        <dbReference type="Proteomes" id="UP001168883"/>
    </source>
</evidence>
<dbReference type="InterPro" id="IPR055170">
    <property type="entry name" value="GFO_IDH_MocA-like_dom"/>
</dbReference>
<keyword evidence="4" id="KW-1185">Reference proteome</keyword>
<dbReference type="Gene3D" id="3.30.360.10">
    <property type="entry name" value="Dihydrodipicolinate Reductase, domain 2"/>
    <property type="match status" value="1"/>
</dbReference>
<gene>
    <name evidence="3" type="ORF">Q3C12_33295</name>
</gene>
<protein>
    <submittedName>
        <fullName evidence="3">Gfo/Idh/MocA family oxidoreductase</fullName>
    </submittedName>
</protein>
<dbReference type="RefSeq" id="WP_302881423.1">
    <property type="nucleotide sequence ID" value="NZ_JAUMKJ010000083.1"/>
</dbReference>
<comment type="caution">
    <text evidence="3">The sequence shown here is derived from an EMBL/GenBank/DDBJ whole genome shotgun (WGS) entry which is preliminary data.</text>
</comment>
<name>A0ABT8VLM6_9BACL</name>
<dbReference type="Pfam" id="PF01408">
    <property type="entry name" value="GFO_IDH_MocA"/>
    <property type="match status" value="1"/>
</dbReference>
<dbReference type="InterPro" id="IPR052515">
    <property type="entry name" value="Gfo/Idh/MocA_Oxidoreductase"/>
</dbReference>
<feature type="domain" description="Gfo/Idh/MocA-like oxidoreductase N-terminal" evidence="1">
    <location>
        <begin position="39"/>
        <end position="155"/>
    </location>
</feature>
<dbReference type="Proteomes" id="UP001168883">
    <property type="component" value="Unassembled WGS sequence"/>
</dbReference>
<proteinExistence type="predicted"/>
<dbReference type="Pfam" id="PF22725">
    <property type="entry name" value="GFO_IDH_MocA_C3"/>
    <property type="match status" value="1"/>
</dbReference>
<dbReference type="SUPFAM" id="SSF55347">
    <property type="entry name" value="Glyceraldehyde-3-phosphate dehydrogenase-like, C-terminal domain"/>
    <property type="match status" value="1"/>
</dbReference>
<sequence>MGRKSWSICTRKRTNGSMRLRQKNNTLFTMEEYSMKRNIRFALVGTGIIAVNHAKAIAAHPEAELVAIAEKDADRGRAFAAEHGIGQVFGDYERMLKQDDIDVVCVCVPSGLHGDVTIASAQAGKHVLCEKPLEIRREKMDEMIAACRKYGVKLGTVFQKRTTQQAAIVGRAIREGKLGKLVLGDVYMKYYRSPEYYRSADWRGTWAVDGGGALMNQGVHGIDLLLSLMGDVESVIAYAAPLVHDIEVEDTAVAAVKYKNGAFGVIQGTTSVYPGAEMRAEIHGELGSIVFADSGFKVWKFAGSDEEAPQTAGQAEGSSDPRAISGDGHYILVDDMIGAIREDRDPLIPGEEGRKAVDLILAIYESARTRQEVKL</sequence>
<dbReference type="InterPro" id="IPR036291">
    <property type="entry name" value="NAD(P)-bd_dom_sf"/>
</dbReference>
<feature type="domain" description="GFO/IDH/MocA-like oxidoreductase" evidence="2">
    <location>
        <begin position="171"/>
        <end position="290"/>
    </location>
</feature>
<dbReference type="Gene3D" id="3.40.50.720">
    <property type="entry name" value="NAD(P)-binding Rossmann-like Domain"/>
    <property type="match status" value="1"/>
</dbReference>
<organism evidence="3 4">
    <name type="scientific">Paenibacillus ehimensis</name>
    <dbReference type="NCBI Taxonomy" id="79264"/>
    <lineage>
        <taxon>Bacteria</taxon>
        <taxon>Bacillati</taxon>
        <taxon>Bacillota</taxon>
        <taxon>Bacilli</taxon>
        <taxon>Bacillales</taxon>
        <taxon>Paenibacillaceae</taxon>
        <taxon>Paenibacillus</taxon>
    </lineage>
</organism>
<dbReference type="SUPFAM" id="SSF51735">
    <property type="entry name" value="NAD(P)-binding Rossmann-fold domains"/>
    <property type="match status" value="1"/>
</dbReference>
<evidence type="ECO:0000313" key="3">
    <source>
        <dbReference type="EMBL" id="MDO3681875.1"/>
    </source>
</evidence>
<dbReference type="PANTHER" id="PTHR43249:SF1">
    <property type="entry name" value="D-GLUCOSIDE 3-DEHYDROGENASE"/>
    <property type="match status" value="1"/>
</dbReference>
<reference evidence="3" key="1">
    <citation type="submission" date="2023-07" db="EMBL/GenBank/DDBJ databases">
        <authorList>
            <person name="Aktuganov G."/>
            <person name="Boyko T."/>
            <person name="Delegan Y."/>
            <person name="Galimzianova N."/>
            <person name="Gilvanova E."/>
            <person name="Korobov V."/>
            <person name="Kuzmina L."/>
            <person name="Melentiev A."/>
            <person name="Milman P."/>
            <person name="Ryabova A."/>
            <person name="Stupak E."/>
            <person name="Yasakov T."/>
            <person name="Zharikova N."/>
            <person name="Zhurenko E."/>
        </authorList>
    </citation>
    <scope>NUCLEOTIDE SEQUENCE</scope>
    <source>
        <strain evidence="3">IB-739</strain>
    </source>
</reference>
<evidence type="ECO:0000259" key="2">
    <source>
        <dbReference type="Pfam" id="PF22725"/>
    </source>
</evidence>